<comment type="pathway">
    <text evidence="7">Amino-acid biosynthesis; L-asparagine biosynthesis; L-asparagine from L-aspartate (ammonia route): step 1/1.</text>
</comment>
<dbReference type="PROSITE" id="PS50862">
    <property type="entry name" value="AA_TRNA_LIGASE_II"/>
    <property type="match status" value="1"/>
</dbReference>
<sequence>MLFNSKNVQNTKMSYLIKPKQYHALLDLQQTEMGIKRIKDFFQQNLSSELRLRRVTAPLFVLKGMGINDDLNGVERAVNFPIKDMGDERAEIVHSLAKWKRLTLADYGINEGYGIYTDMNAIRADEELGNLHSLYVDQWDWEMVMSPEDRNLDFLKEVVRRIYAALVRTEYLVYEAFPAIVPILPSEIKFIHAEELLKKYPGFSSKERENKVAEEYGAVFIIGIGGELSNGEPHDGRAPDYDDWTTRSENGFNGLNGDLIVWNPVLGQGMELSSMGIRVNREVLLEQLKKSGQEDRTQLYFHRRLLNGELPQSIGGGIGQSRLCMFYLRKAHIGEIQAGIWPAKMRVEAESLGMPLI</sequence>
<dbReference type="PANTHER" id="PTHR30073">
    <property type="entry name" value="ASPARTATE--AMMONIA LIGASE"/>
    <property type="match status" value="1"/>
</dbReference>
<dbReference type="Gene3D" id="3.30.930.10">
    <property type="entry name" value="Bira Bifunctional Protein, Domain 2"/>
    <property type="match status" value="1"/>
</dbReference>
<dbReference type="InterPro" id="IPR004618">
    <property type="entry name" value="AsnA"/>
</dbReference>
<dbReference type="EMBL" id="FLUM01000001">
    <property type="protein sequence ID" value="SBV96314.1"/>
    <property type="molecule type" value="Genomic_DNA"/>
</dbReference>
<dbReference type="GO" id="GO:0070981">
    <property type="term" value="P:L-asparagine biosynthetic process"/>
    <property type="evidence" value="ECO:0007669"/>
    <property type="project" value="UniProtKB-UniRule"/>
</dbReference>
<keyword evidence="1 7" id="KW-0963">Cytoplasm</keyword>
<comment type="subcellular location">
    <subcellularLocation>
        <location evidence="7">Cytoplasm</location>
    </subcellularLocation>
</comment>
<evidence type="ECO:0000256" key="6">
    <source>
        <dbReference type="ARBA" id="ARBA00022888"/>
    </source>
</evidence>
<dbReference type="UniPathway" id="UPA00134">
    <property type="reaction ID" value="UER00194"/>
</dbReference>
<comment type="similarity">
    <text evidence="7">Belongs to the class-II aminoacyl-tRNA synthetase family. AsnA subfamily.</text>
</comment>
<dbReference type="InterPro" id="IPR006195">
    <property type="entry name" value="aa-tRNA-synth_II"/>
</dbReference>
<keyword evidence="2 7" id="KW-0436">Ligase</keyword>
<keyword evidence="3 7" id="KW-0028">Amino-acid biosynthesis</keyword>
<dbReference type="GO" id="GO:0005524">
    <property type="term" value="F:ATP binding"/>
    <property type="evidence" value="ECO:0007669"/>
    <property type="project" value="UniProtKB-UniRule"/>
</dbReference>
<dbReference type="PANTHER" id="PTHR30073:SF5">
    <property type="entry name" value="ASPARTATE--AMMONIA LIGASE"/>
    <property type="match status" value="1"/>
</dbReference>
<feature type="domain" description="Aminoacyl-transfer RNA synthetases class-II family profile" evidence="9">
    <location>
        <begin position="115"/>
        <end position="342"/>
    </location>
</feature>
<evidence type="ECO:0000259" key="9">
    <source>
        <dbReference type="PROSITE" id="PS50862"/>
    </source>
</evidence>
<accession>A0A212JA29</accession>
<evidence type="ECO:0000256" key="4">
    <source>
        <dbReference type="ARBA" id="ARBA00022741"/>
    </source>
</evidence>
<dbReference type="NCBIfam" id="TIGR00669">
    <property type="entry name" value="asnA"/>
    <property type="match status" value="1"/>
</dbReference>
<dbReference type="HAMAP" id="MF_00555">
    <property type="entry name" value="AsnA"/>
    <property type="match status" value="1"/>
</dbReference>
<evidence type="ECO:0000256" key="3">
    <source>
        <dbReference type="ARBA" id="ARBA00022605"/>
    </source>
</evidence>
<evidence type="ECO:0000313" key="10">
    <source>
        <dbReference type="EMBL" id="SBV96314.1"/>
    </source>
</evidence>
<evidence type="ECO:0000256" key="8">
    <source>
        <dbReference type="NCBIfam" id="TIGR00669"/>
    </source>
</evidence>
<protein>
    <recommendedName>
        <fullName evidence="7 8">Aspartate--ammonia ligase</fullName>
        <ecNumber evidence="7 8">6.3.1.1</ecNumber>
    </recommendedName>
    <alternativeName>
        <fullName evidence="7">Asparagine synthetase A</fullName>
    </alternativeName>
</protein>
<dbReference type="AlphaFoldDB" id="A0A212JA29"/>
<comment type="catalytic activity">
    <reaction evidence="7">
        <text>L-aspartate + NH4(+) + ATP = L-asparagine + AMP + diphosphate + H(+)</text>
        <dbReference type="Rhea" id="RHEA:11372"/>
        <dbReference type="ChEBI" id="CHEBI:15378"/>
        <dbReference type="ChEBI" id="CHEBI:28938"/>
        <dbReference type="ChEBI" id="CHEBI:29991"/>
        <dbReference type="ChEBI" id="CHEBI:30616"/>
        <dbReference type="ChEBI" id="CHEBI:33019"/>
        <dbReference type="ChEBI" id="CHEBI:58048"/>
        <dbReference type="ChEBI" id="CHEBI:456215"/>
        <dbReference type="EC" id="6.3.1.1"/>
    </reaction>
</comment>
<dbReference type="PIRSF" id="PIRSF001555">
    <property type="entry name" value="Asp_ammon_ligase"/>
    <property type="match status" value="1"/>
</dbReference>
<evidence type="ECO:0000256" key="5">
    <source>
        <dbReference type="ARBA" id="ARBA00022840"/>
    </source>
</evidence>
<gene>
    <name evidence="7 10" type="primary">asnA</name>
    <name evidence="10" type="ORF">KL86DYS1_11614</name>
</gene>
<keyword evidence="5 7" id="KW-0067">ATP-binding</keyword>
<dbReference type="Pfam" id="PF03590">
    <property type="entry name" value="AsnA"/>
    <property type="match status" value="1"/>
</dbReference>
<keyword evidence="4 7" id="KW-0547">Nucleotide-binding</keyword>
<evidence type="ECO:0000256" key="1">
    <source>
        <dbReference type="ARBA" id="ARBA00022490"/>
    </source>
</evidence>
<organism evidence="10">
    <name type="scientific">uncultured Dysgonomonas sp</name>
    <dbReference type="NCBI Taxonomy" id="206096"/>
    <lineage>
        <taxon>Bacteria</taxon>
        <taxon>Pseudomonadati</taxon>
        <taxon>Bacteroidota</taxon>
        <taxon>Bacteroidia</taxon>
        <taxon>Bacteroidales</taxon>
        <taxon>Dysgonomonadaceae</taxon>
        <taxon>Dysgonomonas</taxon>
        <taxon>environmental samples</taxon>
    </lineage>
</organism>
<dbReference type="InterPro" id="IPR045864">
    <property type="entry name" value="aa-tRNA-synth_II/BPL/LPL"/>
</dbReference>
<name>A0A212JA29_9BACT</name>
<evidence type="ECO:0000256" key="2">
    <source>
        <dbReference type="ARBA" id="ARBA00022598"/>
    </source>
</evidence>
<keyword evidence="6 7" id="KW-0061">Asparagine biosynthesis</keyword>
<proteinExistence type="inferred from homology"/>
<dbReference type="SUPFAM" id="SSF55681">
    <property type="entry name" value="Class II aaRS and biotin synthetases"/>
    <property type="match status" value="1"/>
</dbReference>
<reference evidence="10" key="1">
    <citation type="submission" date="2016-04" db="EMBL/GenBank/DDBJ databases">
        <authorList>
            <person name="Evans L.H."/>
            <person name="Alamgir A."/>
            <person name="Owens N."/>
            <person name="Weber N.D."/>
            <person name="Virtaneva K."/>
            <person name="Barbian K."/>
            <person name="Babar A."/>
            <person name="Rosenke K."/>
        </authorList>
    </citation>
    <scope>NUCLEOTIDE SEQUENCE</scope>
    <source>
        <strain evidence="10">86-1</strain>
    </source>
</reference>
<dbReference type="GO" id="GO:0004071">
    <property type="term" value="F:aspartate-ammonia ligase activity"/>
    <property type="evidence" value="ECO:0007669"/>
    <property type="project" value="UniProtKB-UniRule"/>
</dbReference>
<evidence type="ECO:0000256" key="7">
    <source>
        <dbReference type="HAMAP-Rule" id="MF_00555"/>
    </source>
</evidence>
<dbReference type="EC" id="6.3.1.1" evidence="7 8"/>
<dbReference type="GO" id="GO:0005829">
    <property type="term" value="C:cytosol"/>
    <property type="evidence" value="ECO:0007669"/>
    <property type="project" value="TreeGrafter"/>
</dbReference>